<name>A0AA36N5Y6_9DINO</name>
<organism evidence="1 2">
    <name type="scientific">Effrenium voratum</name>
    <dbReference type="NCBI Taxonomy" id="2562239"/>
    <lineage>
        <taxon>Eukaryota</taxon>
        <taxon>Sar</taxon>
        <taxon>Alveolata</taxon>
        <taxon>Dinophyceae</taxon>
        <taxon>Suessiales</taxon>
        <taxon>Symbiodiniaceae</taxon>
        <taxon>Effrenium</taxon>
    </lineage>
</organism>
<dbReference type="Proteomes" id="UP001178507">
    <property type="component" value="Unassembled WGS sequence"/>
</dbReference>
<gene>
    <name evidence="1" type="ORF">EVOR1521_LOCUS23458</name>
</gene>
<sequence>MDWRGPTAELEVPLARVRSDAEVEDLLERQLKVSRNDTVEQLKRDPFWVHRPSHELELAAEQGVEEWWKGVRKASMFWRHKPLEVRRQLKRLDLVGVRDFLQVLLDFASGRLEF</sequence>
<proteinExistence type="predicted"/>
<protein>
    <submittedName>
        <fullName evidence="1">Uncharacterized protein</fullName>
    </submittedName>
</protein>
<keyword evidence="2" id="KW-1185">Reference proteome</keyword>
<reference evidence="1" key="1">
    <citation type="submission" date="2023-08" db="EMBL/GenBank/DDBJ databases">
        <authorList>
            <person name="Chen Y."/>
            <person name="Shah S."/>
            <person name="Dougan E. K."/>
            <person name="Thang M."/>
            <person name="Chan C."/>
        </authorList>
    </citation>
    <scope>NUCLEOTIDE SEQUENCE</scope>
</reference>
<comment type="caution">
    <text evidence="1">The sequence shown here is derived from an EMBL/GenBank/DDBJ whole genome shotgun (WGS) entry which is preliminary data.</text>
</comment>
<dbReference type="AlphaFoldDB" id="A0AA36N5Y6"/>
<accession>A0AA36N5Y6</accession>
<dbReference type="EMBL" id="CAUJNA010003356">
    <property type="protein sequence ID" value="CAJ1400025.1"/>
    <property type="molecule type" value="Genomic_DNA"/>
</dbReference>
<evidence type="ECO:0000313" key="2">
    <source>
        <dbReference type="Proteomes" id="UP001178507"/>
    </source>
</evidence>
<evidence type="ECO:0000313" key="1">
    <source>
        <dbReference type="EMBL" id="CAJ1400025.1"/>
    </source>
</evidence>